<dbReference type="InterPro" id="IPR013324">
    <property type="entry name" value="RNA_pol_sigma_r3/r4-like"/>
</dbReference>
<keyword evidence="2" id="KW-0805">Transcription regulation</keyword>
<dbReference type="STRING" id="265719.SAMN04488509_10825"/>
<accession>A0A1G6XZW5</accession>
<dbReference type="AlphaFoldDB" id="A0A1G6XZW5"/>
<dbReference type="NCBIfam" id="TIGR02937">
    <property type="entry name" value="sigma70-ECF"/>
    <property type="match status" value="1"/>
</dbReference>
<keyword evidence="7" id="KW-1185">Reference proteome</keyword>
<feature type="domain" description="RNA polymerase sigma-70 ECF-like HTH" evidence="5">
    <location>
        <begin position="1"/>
        <end position="182"/>
    </location>
</feature>
<dbReference type="InterPro" id="IPR011517">
    <property type="entry name" value="RNA_pol_sigma70_ECF-like"/>
</dbReference>
<dbReference type="InterPro" id="IPR036388">
    <property type="entry name" value="WH-like_DNA-bd_sf"/>
</dbReference>
<dbReference type="InterPro" id="IPR053812">
    <property type="entry name" value="HTH_Sigma70_ECF-like"/>
</dbReference>
<sequence length="183" mass="20153">MSDITQLLRRWSAGEQSARDSLLSALYPLLKDMARRQLGRGPSVTLQPTDLLHSAYERLQIDHGREWVDRSQFLAIASVLIRNTLIDHLRGRSSQKRGGDVAHTAMDVIEAEPQAPGEDPQAAVGLDAVLNRLAEIEPACAQVVVLKVFAGFQTDEIAEALGSSTATVGRQWRFARAWLAENL</sequence>
<evidence type="ECO:0000259" key="5">
    <source>
        <dbReference type="Pfam" id="PF07638"/>
    </source>
</evidence>
<comment type="similarity">
    <text evidence="1">Belongs to the sigma-70 factor family. ECF subfamily.</text>
</comment>
<evidence type="ECO:0000256" key="2">
    <source>
        <dbReference type="ARBA" id="ARBA00023015"/>
    </source>
</evidence>
<dbReference type="PANTHER" id="PTHR43133">
    <property type="entry name" value="RNA POLYMERASE ECF-TYPE SIGMA FACTO"/>
    <property type="match status" value="1"/>
</dbReference>
<dbReference type="InterPro" id="IPR039425">
    <property type="entry name" value="RNA_pol_sigma-70-like"/>
</dbReference>
<name>A0A1G6XZW5_9GAMM</name>
<dbReference type="Pfam" id="PF07638">
    <property type="entry name" value="Sigma70_ECF"/>
    <property type="match status" value="1"/>
</dbReference>
<evidence type="ECO:0000313" key="6">
    <source>
        <dbReference type="EMBL" id="SDD82925.1"/>
    </source>
</evidence>
<organism evidence="6 7">
    <name type="scientific">Aquimonas voraii</name>
    <dbReference type="NCBI Taxonomy" id="265719"/>
    <lineage>
        <taxon>Bacteria</taxon>
        <taxon>Pseudomonadati</taxon>
        <taxon>Pseudomonadota</taxon>
        <taxon>Gammaproteobacteria</taxon>
        <taxon>Lysobacterales</taxon>
        <taxon>Lysobacteraceae</taxon>
        <taxon>Aquimonas</taxon>
    </lineage>
</organism>
<evidence type="ECO:0000256" key="1">
    <source>
        <dbReference type="ARBA" id="ARBA00010641"/>
    </source>
</evidence>
<evidence type="ECO:0000256" key="4">
    <source>
        <dbReference type="ARBA" id="ARBA00023163"/>
    </source>
</evidence>
<dbReference type="InterPro" id="IPR013325">
    <property type="entry name" value="RNA_pol_sigma_r2"/>
</dbReference>
<dbReference type="SUPFAM" id="SSF88946">
    <property type="entry name" value="Sigma2 domain of RNA polymerase sigma factors"/>
    <property type="match status" value="1"/>
</dbReference>
<dbReference type="Gene3D" id="1.10.1740.10">
    <property type="match status" value="1"/>
</dbReference>
<keyword evidence="3" id="KW-0731">Sigma factor</keyword>
<gene>
    <name evidence="6" type="ORF">SAMN04488509_10825</name>
</gene>
<keyword evidence="4" id="KW-0804">Transcription</keyword>
<evidence type="ECO:0000256" key="3">
    <source>
        <dbReference type="ARBA" id="ARBA00023082"/>
    </source>
</evidence>
<dbReference type="PANTHER" id="PTHR43133:SF39">
    <property type="entry name" value="SIMILAR TO RNA POLYMERASE SIGMA-E FACTOR"/>
    <property type="match status" value="1"/>
</dbReference>
<dbReference type="GO" id="GO:0016987">
    <property type="term" value="F:sigma factor activity"/>
    <property type="evidence" value="ECO:0007669"/>
    <property type="project" value="UniProtKB-KW"/>
</dbReference>
<dbReference type="GO" id="GO:0006352">
    <property type="term" value="P:DNA-templated transcription initiation"/>
    <property type="evidence" value="ECO:0007669"/>
    <property type="project" value="InterPro"/>
</dbReference>
<dbReference type="EMBL" id="FNAG01000008">
    <property type="protein sequence ID" value="SDD82925.1"/>
    <property type="molecule type" value="Genomic_DNA"/>
</dbReference>
<protein>
    <submittedName>
        <fullName evidence="6">RNA polymerase sigma factor, TIGR02999 family</fullName>
    </submittedName>
</protein>
<reference evidence="6 7" key="1">
    <citation type="submission" date="2016-10" db="EMBL/GenBank/DDBJ databases">
        <authorList>
            <person name="de Groot N.N."/>
        </authorList>
    </citation>
    <scope>NUCLEOTIDE SEQUENCE [LARGE SCALE GENOMIC DNA]</scope>
    <source>
        <strain evidence="6 7">DSM 16957</strain>
    </source>
</reference>
<dbReference type="NCBIfam" id="TIGR02999">
    <property type="entry name" value="Sig-70_X6"/>
    <property type="match status" value="1"/>
</dbReference>
<dbReference type="Proteomes" id="UP000199603">
    <property type="component" value="Unassembled WGS sequence"/>
</dbReference>
<dbReference type="Gene3D" id="1.10.10.10">
    <property type="entry name" value="Winged helix-like DNA-binding domain superfamily/Winged helix DNA-binding domain"/>
    <property type="match status" value="1"/>
</dbReference>
<evidence type="ECO:0000313" key="7">
    <source>
        <dbReference type="Proteomes" id="UP000199603"/>
    </source>
</evidence>
<dbReference type="SUPFAM" id="SSF88659">
    <property type="entry name" value="Sigma3 and sigma4 domains of RNA polymerase sigma factors"/>
    <property type="match status" value="1"/>
</dbReference>
<dbReference type="InterPro" id="IPR014284">
    <property type="entry name" value="RNA_pol_sigma-70_dom"/>
</dbReference>
<dbReference type="RefSeq" id="WP_176764183.1">
    <property type="nucleotide sequence ID" value="NZ_FNAG01000008.1"/>
</dbReference>
<proteinExistence type="inferred from homology"/>